<accession>A0A914VB57</accession>
<dbReference type="WBParaSite" id="PSAMB.scaffold1731size28313.g14645.t1">
    <property type="protein sequence ID" value="PSAMB.scaffold1731size28313.g14645.t1"/>
    <property type="gene ID" value="PSAMB.scaffold1731size28313.g14645"/>
</dbReference>
<reference evidence="2" key="1">
    <citation type="submission" date="2022-11" db="UniProtKB">
        <authorList>
            <consortium name="WormBaseParasite"/>
        </authorList>
    </citation>
    <scope>IDENTIFICATION</scope>
</reference>
<dbReference type="AlphaFoldDB" id="A0A914VB57"/>
<keyword evidence="1" id="KW-1185">Reference proteome</keyword>
<name>A0A914VB57_9BILA</name>
<proteinExistence type="predicted"/>
<organism evidence="1 2">
    <name type="scientific">Plectus sambesii</name>
    <dbReference type="NCBI Taxonomy" id="2011161"/>
    <lineage>
        <taxon>Eukaryota</taxon>
        <taxon>Metazoa</taxon>
        <taxon>Ecdysozoa</taxon>
        <taxon>Nematoda</taxon>
        <taxon>Chromadorea</taxon>
        <taxon>Plectida</taxon>
        <taxon>Plectina</taxon>
        <taxon>Plectoidea</taxon>
        <taxon>Plectidae</taxon>
        <taxon>Plectus</taxon>
    </lineage>
</organism>
<protein>
    <submittedName>
        <fullName evidence="2">Uncharacterized protein</fullName>
    </submittedName>
</protein>
<evidence type="ECO:0000313" key="1">
    <source>
        <dbReference type="Proteomes" id="UP000887566"/>
    </source>
</evidence>
<dbReference type="Proteomes" id="UP000887566">
    <property type="component" value="Unplaced"/>
</dbReference>
<evidence type="ECO:0000313" key="2">
    <source>
        <dbReference type="WBParaSite" id="PSAMB.scaffold1731size28313.g14645.t1"/>
    </source>
</evidence>
<sequence>MKRNLADGRLRQAVAPHRRYAPDRLIANCEQVVQRDCLGDRRPTASVCCLPVDDRLQAEQNNTR</sequence>